<evidence type="ECO:0000313" key="2">
    <source>
        <dbReference type="EMBL" id="SDS76339.1"/>
    </source>
</evidence>
<keyword evidence="3" id="KW-1185">Reference proteome</keyword>
<dbReference type="PROSITE" id="PS51257">
    <property type="entry name" value="PROKAR_LIPOPROTEIN"/>
    <property type="match status" value="1"/>
</dbReference>
<accession>A0A1H1UWZ8</accession>
<dbReference type="PANTHER" id="PTHR30373">
    <property type="entry name" value="UPF0603 PROTEIN YGCG"/>
    <property type="match status" value="1"/>
</dbReference>
<name>A0A1H1UWZ8_9FLAO</name>
<gene>
    <name evidence="2" type="ORF">SAMN04489797_2362</name>
</gene>
<proteinExistence type="predicted"/>
<dbReference type="AlphaFoldDB" id="A0A1H1UWZ8"/>
<feature type="domain" description="TPM" evidence="1">
    <location>
        <begin position="41"/>
        <end position="163"/>
    </location>
</feature>
<dbReference type="Pfam" id="PF04536">
    <property type="entry name" value="TPM_phosphatase"/>
    <property type="match status" value="1"/>
</dbReference>
<evidence type="ECO:0000313" key="3">
    <source>
        <dbReference type="Proteomes" id="UP000198963"/>
    </source>
</evidence>
<dbReference type="InterPro" id="IPR007621">
    <property type="entry name" value="TPM_dom"/>
</dbReference>
<dbReference type="PANTHER" id="PTHR30373:SF2">
    <property type="entry name" value="UPF0603 PROTEIN YGCG"/>
    <property type="match status" value="1"/>
</dbReference>
<protein>
    <recommendedName>
        <fullName evidence="1">TPM domain-containing protein</fullName>
    </recommendedName>
</protein>
<reference evidence="2 3" key="1">
    <citation type="submission" date="2016-10" db="EMBL/GenBank/DDBJ databases">
        <authorList>
            <person name="Varghese N."/>
            <person name="Submissions S."/>
        </authorList>
    </citation>
    <scope>NUCLEOTIDE SEQUENCE [LARGE SCALE GENOMIC DNA]</scope>
    <source>
        <strain evidence="2 3">RHA_55</strain>
    </source>
</reference>
<organism evidence="2 3">
    <name type="scientific">Winogradskyella sediminis</name>
    <dbReference type="NCBI Taxonomy" id="1382466"/>
    <lineage>
        <taxon>Bacteria</taxon>
        <taxon>Pseudomonadati</taxon>
        <taxon>Bacteroidota</taxon>
        <taxon>Flavobacteriia</taxon>
        <taxon>Flavobacteriales</taxon>
        <taxon>Flavobacteriaceae</taxon>
        <taxon>Winogradskyella</taxon>
    </lineage>
</organism>
<dbReference type="STRING" id="1249933.SAMN04489797_2362"/>
<dbReference type="Gene3D" id="3.10.310.50">
    <property type="match status" value="1"/>
</dbReference>
<sequence>MRFKHLLYILFFYLGLSCKENPQEYPIKITSIPLNQSQQHVVDLSHLFSEAETDSLIKKILHYEERTTNQIAVLTIDSLPKHTSIQKYGTEVANNWGVGTKEKNNGLLITISKYDRNLAISTGIGTAQTISDTECKAVIDRIMIPQFKNKNYYKGVDKALDSLIFLWD</sequence>
<dbReference type="RefSeq" id="WP_092446884.1">
    <property type="nucleotide sequence ID" value="NZ_LT629774.1"/>
</dbReference>
<dbReference type="EMBL" id="LT629774">
    <property type="protein sequence ID" value="SDS76339.1"/>
    <property type="molecule type" value="Genomic_DNA"/>
</dbReference>
<evidence type="ECO:0000259" key="1">
    <source>
        <dbReference type="Pfam" id="PF04536"/>
    </source>
</evidence>
<dbReference type="Proteomes" id="UP000198963">
    <property type="component" value="Chromosome I"/>
</dbReference>